<evidence type="ECO:0000256" key="5">
    <source>
        <dbReference type="SAM" id="Coils"/>
    </source>
</evidence>
<dbReference type="Pfam" id="PF13103">
    <property type="entry name" value="TonB_2"/>
    <property type="match status" value="1"/>
</dbReference>
<dbReference type="AlphaFoldDB" id="A0A923KLE5"/>
<keyword evidence="4 7" id="KW-0472">Membrane</keyword>
<dbReference type="Proteomes" id="UP000634011">
    <property type="component" value="Unassembled WGS sequence"/>
</dbReference>
<sequence>MNLFPAKNEHHMPIEVKRRLTAAIVFSVLLHAFILSLQFGVPGIGLPGAGSAKLEHSAATLLAPAMTVQIENALPTPLSPIKPLVVPVPVPPIAKPELTIAPHGFQLIAPPALHPQAATILKREIKKEVNKEKNKLLTAPKRKSASIAKSERPHKVIVTEMPDLITQDILRDDSFVVAVRDPDEVKKEDAVQELVSKVPEPVVAAPLEAKAEMLTEPEPTIVPPTANTDAAVASVARFEVDHSKQQQREAEILQRTQDLLATKAQDNAAKDKILQQLDEDNRRQAEQIQQAAALKKQLEVEQQAQEQNLKTQQELATAATLALTQQQRTETTRQFDEALKQQLQAELAQKELQRKERLREVTKVRQQKEELEEKALQEAEIQRQLQARQLAQQQAAQAVLAAQAATQATQAAQAAQIANQNTKGQSEMSGKDSRTSARASGDDMFGSGSVHAGAETATGNKSGAFVLPKSLLSSDLANRSRESAQGLGLLQGKPPLPLLDEKARRHTILNNIEKDVQLRMYADSWKQKIERNGNLNYSQSSSNKSRGDPLVSVSIRRDGSVEEITILRSSGREDIDQAVRNIVRINARYAAFPPSIAAQYDVLEIRRIWSFDDNLRIIEEIR</sequence>
<comment type="caution">
    <text evidence="8">The sequence shown here is derived from an EMBL/GenBank/DDBJ whole genome shotgun (WGS) entry which is preliminary data.</text>
</comment>
<feature type="transmembrane region" description="Helical" evidence="7">
    <location>
        <begin position="20"/>
        <end position="41"/>
    </location>
</feature>
<keyword evidence="5" id="KW-0175">Coiled coil</keyword>
<reference evidence="8" key="1">
    <citation type="submission" date="2020-08" db="EMBL/GenBank/DDBJ databases">
        <title>Novel species isolated from subtropical streams in China.</title>
        <authorList>
            <person name="Lu H."/>
        </authorList>
    </citation>
    <scope>NUCLEOTIDE SEQUENCE</scope>
    <source>
        <strain evidence="8">KACC 12607</strain>
    </source>
</reference>
<dbReference type="RefSeq" id="WP_186912870.1">
    <property type="nucleotide sequence ID" value="NZ_JACOFV010000011.1"/>
</dbReference>
<evidence type="ECO:0000256" key="7">
    <source>
        <dbReference type="SAM" id="Phobius"/>
    </source>
</evidence>
<evidence type="ECO:0000313" key="8">
    <source>
        <dbReference type="EMBL" id="MBC3862920.1"/>
    </source>
</evidence>
<comment type="subcellular location">
    <subcellularLocation>
        <location evidence="1">Membrane</location>
        <topology evidence="1">Single-pass membrane protein</topology>
    </subcellularLocation>
</comment>
<evidence type="ECO:0000256" key="1">
    <source>
        <dbReference type="ARBA" id="ARBA00004167"/>
    </source>
</evidence>
<evidence type="ECO:0000256" key="6">
    <source>
        <dbReference type="SAM" id="MobiDB-lite"/>
    </source>
</evidence>
<organism evidence="8 9">
    <name type="scientific">Undibacterium jejuense</name>
    <dbReference type="NCBI Taxonomy" id="1344949"/>
    <lineage>
        <taxon>Bacteria</taxon>
        <taxon>Pseudomonadati</taxon>
        <taxon>Pseudomonadota</taxon>
        <taxon>Betaproteobacteria</taxon>
        <taxon>Burkholderiales</taxon>
        <taxon>Oxalobacteraceae</taxon>
        <taxon>Undibacterium</taxon>
    </lineage>
</organism>
<evidence type="ECO:0000313" key="9">
    <source>
        <dbReference type="Proteomes" id="UP000634011"/>
    </source>
</evidence>
<accession>A0A923KLE5</accession>
<dbReference type="InterPro" id="IPR006260">
    <property type="entry name" value="TonB/TolA_C"/>
</dbReference>
<dbReference type="SUPFAM" id="SSF74653">
    <property type="entry name" value="TolA/TonB C-terminal domain"/>
    <property type="match status" value="1"/>
</dbReference>
<evidence type="ECO:0000256" key="3">
    <source>
        <dbReference type="ARBA" id="ARBA00022989"/>
    </source>
</evidence>
<dbReference type="GO" id="GO:0016020">
    <property type="term" value="C:membrane"/>
    <property type="evidence" value="ECO:0007669"/>
    <property type="project" value="UniProtKB-SubCell"/>
</dbReference>
<dbReference type="EMBL" id="JACOFV010000011">
    <property type="protein sequence ID" value="MBC3862920.1"/>
    <property type="molecule type" value="Genomic_DNA"/>
</dbReference>
<dbReference type="NCBIfam" id="TIGR01352">
    <property type="entry name" value="tonB_Cterm"/>
    <property type="match status" value="1"/>
</dbReference>
<protein>
    <submittedName>
        <fullName evidence="8">TonB family protein</fullName>
    </submittedName>
</protein>
<feature type="region of interest" description="Disordered" evidence="6">
    <location>
        <begin position="418"/>
        <end position="455"/>
    </location>
</feature>
<name>A0A923KLE5_9BURK</name>
<evidence type="ECO:0000256" key="4">
    <source>
        <dbReference type="ARBA" id="ARBA00023136"/>
    </source>
</evidence>
<proteinExistence type="predicted"/>
<evidence type="ECO:0000256" key="2">
    <source>
        <dbReference type="ARBA" id="ARBA00022692"/>
    </source>
</evidence>
<gene>
    <name evidence="8" type="ORF">H8K32_12480</name>
</gene>
<keyword evidence="3 7" id="KW-1133">Transmembrane helix</keyword>
<dbReference type="Gene3D" id="3.30.1150.10">
    <property type="match status" value="1"/>
</dbReference>
<keyword evidence="2 7" id="KW-0812">Transmembrane</keyword>
<keyword evidence="9" id="KW-1185">Reference proteome</keyword>
<feature type="coiled-coil region" evidence="5">
    <location>
        <begin position="274"/>
        <end position="396"/>
    </location>
</feature>